<dbReference type="InterPro" id="IPR058003">
    <property type="entry name" value="Phage_gp12"/>
</dbReference>
<evidence type="ECO:0000313" key="1">
    <source>
        <dbReference type="EMBL" id="UMO77781.1"/>
    </source>
</evidence>
<name>A0A976MFY0_9CAUD</name>
<sequence>MAAYASAYKAFLQGVSQQIPSERLSGQATAQHNMLSDPVTGVRRRLGVQFKKQFQWTGISKSNLQAWFTDVGGSPIHILVNTTAGTIKILNSSLVEEATLGPVAYLQATNRRSIRGASVGQEFFLCNTEKDPSVSTAAVGLNPDRTGYFYVVAGAFSRAYNVTITYGGTTFTVTYTTPNGASPGDAALSTPEYIAEQLVNGITSTAPSLGIQRDGPYVYVVNAAGTLRINTSAGTQYMQVSKMSSARTVGDLPARLPSNADGYNVRVGVGGTYQYYRYNASTTEWVEVGSYAGPSGITNAPISIYWNGSAWALNTSAFNGRPSGDDDSNPKHEWMTYGISGMGTYQGRLVILSGPMVSMSASNKPRDFFRTTVTSVVSSDPIEVGSSTNSSAAYEWCIPFQKDLVVFSNSYQAVVPSGNAAVTPSTAVVVPTSSFSADTTCSPISIGRTLLYAKPRSDNFFGILEMLPSSYTDSQYTSTDTTPHLPRYMPGRCSHAAASSVANIAAFVPTGDDSSAIIHEYHWDADNKVQQAWHTWSFPYPVAALYFSQDVMSICFAQNDYLVIGAIDVRAGNVAVDGTRRPFLDIYGNISIVAGVGTIPAWMLAFDPDIGDKIRLIQATGNLAGEAIGFEVSGNTITTVPSFQDGTAVLGLPYMSSIAIPGPIDRDYNGNPIYTGKVTLQRIIIGTRGSSEFDISVTDDRSGMDEGTVPTLYMSSKELELGRGLYGDIASSVVPCRTDARTTVVEMSTDKTGEINITSIEYIARAHHPIRRR</sequence>
<dbReference type="Pfam" id="PF25675">
    <property type="entry name" value="Phage_nozzle"/>
    <property type="match status" value="1"/>
</dbReference>
<reference evidence="1" key="1">
    <citation type="submission" date="2021-11" db="EMBL/GenBank/DDBJ databases">
        <title>Phage-based biocontrol of nitrification in agricultural soil.</title>
        <authorList>
            <person name="Muniesa M."/>
            <person name="Quiros P."/>
            <person name="Salaet I."/>
        </authorList>
    </citation>
    <scope>NUCLEOTIDE SEQUENCE</scope>
</reference>
<dbReference type="EMBL" id="OL634959">
    <property type="protein sequence ID" value="UMO77781.1"/>
    <property type="molecule type" value="Genomic_DNA"/>
</dbReference>
<proteinExistence type="predicted"/>
<keyword evidence="2" id="KW-1185">Reference proteome</keyword>
<dbReference type="Proteomes" id="UP001061889">
    <property type="component" value="Segment"/>
</dbReference>
<protein>
    <submittedName>
        <fullName evidence="1">Tail tubular B protein</fullName>
    </submittedName>
</protein>
<accession>A0A976MFY0</accession>
<evidence type="ECO:0000313" key="2">
    <source>
        <dbReference type="Proteomes" id="UP001061889"/>
    </source>
</evidence>
<organism evidence="1 2">
    <name type="scientific">Bacteriophage Phi NF-1</name>
    <dbReference type="NCBI Taxonomy" id="2900273"/>
    <lineage>
        <taxon>Viruses</taxon>
        <taxon>Duplodnaviria</taxon>
        <taxon>Heunggongvirae</taxon>
        <taxon>Uroviricota</taxon>
        <taxon>Caudoviricetes</taxon>
        <taxon>Autographivirales</taxon>
        <taxon>Autoscriptoviridae</taxon>
        <taxon>Catalonvirus</taxon>
        <taxon>Catalonvirus NF1</taxon>
    </lineage>
</organism>